<dbReference type="SMART" id="SM00091">
    <property type="entry name" value="PAS"/>
    <property type="match status" value="1"/>
</dbReference>
<dbReference type="AlphaFoldDB" id="A0A3M4AT30"/>
<dbReference type="EC" id="3.1.4.52" evidence="1"/>
<dbReference type="NCBIfam" id="NF045675">
    <property type="entry name" value="PhdiestaseDibA"/>
    <property type="match status" value="1"/>
</dbReference>
<dbReference type="Gene3D" id="3.30.70.270">
    <property type="match status" value="1"/>
</dbReference>
<dbReference type="InterPro" id="IPR001633">
    <property type="entry name" value="EAL_dom"/>
</dbReference>
<dbReference type="InterPro" id="IPR035965">
    <property type="entry name" value="PAS-like_dom_sf"/>
</dbReference>
<evidence type="ECO:0000259" key="5">
    <source>
        <dbReference type="PROSITE" id="PS50883"/>
    </source>
</evidence>
<evidence type="ECO:0000259" key="6">
    <source>
        <dbReference type="PROSITE" id="PS50887"/>
    </source>
</evidence>
<feature type="domain" description="PAC" evidence="4">
    <location>
        <begin position="181"/>
        <end position="233"/>
    </location>
</feature>
<dbReference type="PANTHER" id="PTHR44757:SF2">
    <property type="entry name" value="BIOFILM ARCHITECTURE MAINTENANCE PROTEIN MBAA"/>
    <property type="match status" value="1"/>
</dbReference>
<proteinExistence type="predicted"/>
<dbReference type="EMBL" id="RBQF01000152">
    <property type="protein sequence ID" value="RMP10088.1"/>
    <property type="molecule type" value="Genomic_DNA"/>
</dbReference>
<dbReference type="Proteomes" id="UP000276587">
    <property type="component" value="Unassembled WGS sequence"/>
</dbReference>
<evidence type="ECO:0000313" key="8">
    <source>
        <dbReference type="Proteomes" id="UP000276587"/>
    </source>
</evidence>
<comment type="caution">
    <text evidence="7">The sequence shown here is derived from an EMBL/GenBank/DDBJ whole genome shotgun (WGS) entry which is preliminary data.</text>
</comment>
<dbReference type="CDD" id="cd01948">
    <property type="entry name" value="EAL"/>
    <property type="match status" value="1"/>
</dbReference>
<dbReference type="PROSITE" id="PS50112">
    <property type="entry name" value="PAS"/>
    <property type="match status" value="1"/>
</dbReference>
<dbReference type="Pfam" id="PF00563">
    <property type="entry name" value="EAL"/>
    <property type="match status" value="1"/>
</dbReference>
<dbReference type="InterPro" id="IPR029787">
    <property type="entry name" value="Nucleotide_cyclase"/>
</dbReference>
<dbReference type="SUPFAM" id="SSF55073">
    <property type="entry name" value="Nucleotide cyclase"/>
    <property type="match status" value="1"/>
</dbReference>
<dbReference type="InterPro" id="IPR000014">
    <property type="entry name" value="PAS"/>
</dbReference>
<dbReference type="InterPro" id="IPR000700">
    <property type="entry name" value="PAS-assoc_C"/>
</dbReference>
<dbReference type="PROSITE" id="PS50883">
    <property type="entry name" value="EAL"/>
    <property type="match status" value="1"/>
</dbReference>
<reference evidence="7 8" key="1">
    <citation type="submission" date="2018-08" db="EMBL/GenBank/DDBJ databases">
        <title>Recombination of ecologically and evolutionarily significant loci maintains genetic cohesion in the Pseudomonas syringae species complex.</title>
        <authorList>
            <person name="Dillon M."/>
            <person name="Thakur S."/>
            <person name="Almeida R.N.D."/>
            <person name="Weir B.S."/>
            <person name="Guttman D.S."/>
        </authorList>
    </citation>
    <scope>NUCLEOTIDE SEQUENCE [LARGE SCALE GENOMIC DNA]</scope>
    <source>
        <strain evidence="7 8">ICMP 3555</strain>
    </source>
</reference>
<dbReference type="GO" id="GO:0071111">
    <property type="term" value="F:cyclic-guanylate-specific phosphodiesterase activity"/>
    <property type="evidence" value="ECO:0007669"/>
    <property type="project" value="UniProtKB-EC"/>
</dbReference>
<evidence type="ECO:0000256" key="2">
    <source>
        <dbReference type="ARBA" id="ARBA00022636"/>
    </source>
</evidence>
<dbReference type="InterPro" id="IPR000160">
    <property type="entry name" value="GGDEF_dom"/>
</dbReference>
<dbReference type="CDD" id="cd01949">
    <property type="entry name" value="GGDEF"/>
    <property type="match status" value="1"/>
</dbReference>
<dbReference type="Pfam" id="PF13426">
    <property type="entry name" value="PAS_9"/>
    <property type="match status" value="1"/>
</dbReference>
<feature type="domain" description="PAS" evidence="3">
    <location>
        <begin position="108"/>
        <end position="154"/>
    </location>
</feature>
<evidence type="ECO:0000259" key="4">
    <source>
        <dbReference type="PROSITE" id="PS50113"/>
    </source>
</evidence>
<dbReference type="NCBIfam" id="TIGR00254">
    <property type="entry name" value="GGDEF"/>
    <property type="match status" value="1"/>
</dbReference>
<dbReference type="SMART" id="SM00052">
    <property type="entry name" value="EAL"/>
    <property type="match status" value="1"/>
</dbReference>
<accession>A0A3M4AT30</accession>
<dbReference type="PANTHER" id="PTHR44757">
    <property type="entry name" value="DIGUANYLATE CYCLASE DGCP"/>
    <property type="match status" value="1"/>
</dbReference>
<dbReference type="InterPro" id="IPR043128">
    <property type="entry name" value="Rev_trsase/Diguanyl_cyclase"/>
</dbReference>
<gene>
    <name evidence="7" type="ORF">ALQ29_05043</name>
</gene>
<dbReference type="Pfam" id="PF00990">
    <property type="entry name" value="GGDEF"/>
    <property type="match status" value="1"/>
</dbReference>
<dbReference type="SUPFAM" id="SSF55785">
    <property type="entry name" value="PYP-like sensor domain (PAS domain)"/>
    <property type="match status" value="1"/>
</dbReference>
<dbReference type="InterPro" id="IPR001610">
    <property type="entry name" value="PAC"/>
</dbReference>
<protein>
    <recommendedName>
        <fullName evidence="1">cyclic-guanylate-specific phosphodiesterase</fullName>
        <ecNumber evidence="1">3.1.4.52</ecNumber>
    </recommendedName>
</protein>
<dbReference type="CDD" id="cd00130">
    <property type="entry name" value="PAS"/>
    <property type="match status" value="1"/>
</dbReference>
<dbReference type="SMART" id="SM00267">
    <property type="entry name" value="GGDEF"/>
    <property type="match status" value="1"/>
</dbReference>
<evidence type="ECO:0000259" key="3">
    <source>
        <dbReference type="PROSITE" id="PS50112"/>
    </source>
</evidence>
<dbReference type="Gene3D" id="3.30.450.20">
    <property type="entry name" value="PAS domain"/>
    <property type="match status" value="1"/>
</dbReference>
<keyword evidence="2" id="KW-0973">c-di-GMP</keyword>
<feature type="domain" description="EAL" evidence="5">
    <location>
        <begin position="407"/>
        <end position="661"/>
    </location>
</feature>
<evidence type="ECO:0000313" key="7">
    <source>
        <dbReference type="EMBL" id="RMP10088.1"/>
    </source>
</evidence>
<organism evidence="7 8">
    <name type="scientific">Pseudomonas marginalis pv. marginalis</name>
    <dbReference type="NCBI Taxonomy" id="97473"/>
    <lineage>
        <taxon>Bacteria</taxon>
        <taxon>Pseudomonadati</taxon>
        <taxon>Pseudomonadota</taxon>
        <taxon>Gammaproteobacteria</taxon>
        <taxon>Pseudomonadales</taxon>
        <taxon>Pseudomonadaceae</taxon>
        <taxon>Pseudomonas</taxon>
    </lineage>
</organism>
<dbReference type="InterPro" id="IPR052155">
    <property type="entry name" value="Biofilm_reg_signaling"/>
</dbReference>
<sequence>MTGCFLFYNPQPLWGDYVFLVRITDHMLFSYRGARCAGLVYLLVSITWISLTERLLIEFLDNPSALNHWLQVRGYVWVALSALVIYLICARFARANQQQQPLKENRERLRQAAAVFDCTREGVLVTDAQGLIVHVNRAFMEITGYSREDVMGRQPSLFKSGRHSSNFYQQMFQSLERCGEWSGEIWNRRKSGEIYPQWQTIRVIHDDLGQVSHYVAVFSDISAIKDSEHELAHLAHHDPLTDLPNRLLFTDRAQQALASAQVHKRGCALLLLDLDHFKIINDSLGHNVGDQLLKLVGERLKALFGPGVTLARLGGDEFAVLAESCPQVAQAASLAQRMLEAMKQPFLFDGHQLFISASIGISLFPNDALSAEQLLRNADSALFKAKSTGREGYALYTEELTAHAQNRVEIASELRRALEQKELRVYYQPVHDLNGSRLIGVEALVRWQHPARGLLPPGEFIPIAERTGLIADIDAWVMDQACRQMCDWLAQGAPLSFIAINVSSRLFARRELYEQVAQVLHDTGLDPAFLELEVTESAVMDDPEVALEQLHRLRELGLRLAIDDFGTGYSSLLRLKRLPVQKLKIDQGFVAGLPWDEDDAAIVRVVIALAKSMGMQVHAEGIEQEEQARFLLDQQCDMGQGYWFGKPMPAQEIDWSRAPVIRP</sequence>
<dbReference type="SUPFAM" id="SSF141868">
    <property type="entry name" value="EAL domain-like"/>
    <property type="match status" value="1"/>
</dbReference>
<evidence type="ECO:0000256" key="1">
    <source>
        <dbReference type="ARBA" id="ARBA00012282"/>
    </source>
</evidence>
<name>A0A3M4AT30_PSEMA</name>
<dbReference type="FunFam" id="3.20.20.450:FF:000001">
    <property type="entry name" value="Cyclic di-GMP phosphodiesterase yahA"/>
    <property type="match status" value="1"/>
</dbReference>
<dbReference type="InterPro" id="IPR035919">
    <property type="entry name" value="EAL_sf"/>
</dbReference>
<keyword evidence="8" id="KW-1185">Reference proteome</keyword>
<dbReference type="NCBIfam" id="TIGR00229">
    <property type="entry name" value="sensory_box"/>
    <property type="match status" value="1"/>
</dbReference>
<dbReference type="PROSITE" id="PS50887">
    <property type="entry name" value="GGDEF"/>
    <property type="match status" value="1"/>
</dbReference>
<feature type="domain" description="GGDEF" evidence="6">
    <location>
        <begin position="265"/>
        <end position="398"/>
    </location>
</feature>
<dbReference type="SMART" id="SM00086">
    <property type="entry name" value="PAC"/>
    <property type="match status" value="1"/>
</dbReference>
<dbReference type="Gene3D" id="3.20.20.450">
    <property type="entry name" value="EAL domain"/>
    <property type="match status" value="1"/>
</dbReference>
<dbReference type="PROSITE" id="PS50113">
    <property type="entry name" value="PAC"/>
    <property type="match status" value="1"/>
</dbReference>